<dbReference type="SUPFAM" id="SSF52499">
    <property type="entry name" value="Isochorismatase-like hydrolases"/>
    <property type="match status" value="1"/>
</dbReference>
<dbReference type="PANTHER" id="PTHR43559">
    <property type="entry name" value="HYDROLASE YCAC-RELATED"/>
    <property type="match status" value="1"/>
</dbReference>
<evidence type="ECO:0000259" key="1">
    <source>
        <dbReference type="Pfam" id="PF00857"/>
    </source>
</evidence>
<dbReference type="Pfam" id="PF00857">
    <property type="entry name" value="Isochorismatase"/>
    <property type="match status" value="1"/>
</dbReference>
<dbReference type="Gene3D" id="3.40.50.850">
    <property type="entry name" value="Isochorismatase-like"/>
    <property type="match status" value="1"/>
</dbReference>
<dbReference type="InterPro" id="IPR036380">
    <property type="entry name" value="Isochorismatase-like_sf"/>
</dbReference>
<proteinExistence type="predicted"/>
<organism evidence="2 3">
    <name type="scientific">Ktedonobacter robiniae</name>
    <dbReference type="NCBI Taxonomy" id="2778365"/>
    <lineage>
        <taxon>Bacteria</taxon>
        <taxon>Bacillati</taxon>
        <taxon>Chloroflexota</taxon>
        <taxon>Ktedonobacteria</taxon>
        <taxon>Ktedonobacterales</taxon>
        <taxon>Ktedonobacteraceae</taxon>
        <taxon>Ktedonobacter</taxon>
    </lineage>
</organism>
<evidence type="ECO:0000313" key="3">
    <source>
        <dbReference type="Proteomes" id="UP000654345"/>
    </source>
</evidence>
<evidence type="ECO:0000313" key="2">
    <source>
        <dbReference type="EMBL" id="GHO60089.1"/>
    </source>
</evidence>
<dbReference type="RefSeq" id="WP_201376266.1">
    <property type="nucleotide sequence ID" value="NZ_BNJG01000004.1"/>
</dbReference>
<reference evidence="2 3" key="1">
    <citation type="journal article" date="2021" name="Int. J. Syst. Evol. Microbiol.">
        <title>Reticulibacter mediterranei gen. nov., sp. nov., within the new family Reticulibacteraceae fam. nov., and Ktedonospora formicarum gen. nov., sp. nov., Ktedonobacter robiniae sp. nov., Dictyobacter formicarum sp. nov. and Dictyobacter arantiisoli sp. nov., belonging to the class Ktedonobacteria.</title>
        <authorList>
            <person name="Yabe S."/>
            <person name="Zheng Y."/>
            <person name="Wang C.M."/>
            <person name="Sakai Y."/>
            <person name="Abe K."/>
            <person name="Yokota A."/>
            <person name="Donadio S."/>
            <person name="Cavaletti L."/>
            <person name="Monciardini P."/>
        </authorList>
    </citation>
    <scope>NUCLEOTIDE SEQUENCE [LARGE SCALE GENOMIC DNA]</scope>
    <source>
        <strain evidence="2 3">SOSP1-30</strain>
    </source>
</reference>
<comment type="caution">
    <text evidence="2">The sequence shown here is derived from an EMBL/GenBank/DDBJ whole genome shotgun (WGS) entry which is preliminary data.</text>
</comment>
<gene>
    <name evidence="2" type="ORF">KSB_85640</name>
</gene>
<dbReference type="PANTHER" id="PTHR43559:SF3">
    <property type="entry name" value="HYDROLASE YCAC-RELATED"/>
    <property type="match status" value="1"/>
</dbReference>
<protein>
    <recommendedName>
        <fullName evidence="1">Isochorismatase-like domain-containing protein</fullName>
    </recommendedName>
</protein>
<accession>A0ABQ3V4I5</accession>
<dbReference type="EMBL" id="BNJG01000004">
    <property type="protein sequence ID" value="GHO60089.1"/>
    <property type="molecule type" value="Genomic_DNA"/>
</dbReference>
<sequence>MMSTETKRAILDPITPENAVLLIIDQQEGLLSRVSQPERTRANLLALARISRMLGVPAVMTTVLAAGSNGPQVAFLGEIFANQPIIDRSLIDAWKEPRVKEAIMKTGRKKVIIAGTGFEVCAQIPALSSVAEGYDTYVVLDACGLFSPSPSVAAISRLSQAGVALVDTRPLVLAMMADNAHPKAGEIYATLPAGLVRMDSTS</sequence>
<name>A0ABQ3V4I5_9CHLR</name>
<dbReference type="Proteomes" id="UP000654345">
    <property type="component" value="Unassembled WGS sequence"/>
</dbReference>
<feature type="domain" description="Isochorismatase-like" evidence="1">
    <location>
        <begin position="20"/>
        <end position="168"/>
    </location>
</feature>
<dbReference type="InterPro" id="IPR000868">
    <property type="entry name" value="Isochorismatase-like_dom"/>
</dbReference>
<dbReference type="InterPro" id="IPR053152">
    <property type="entry name" value="Hydrolase_YcaC-like"/>
</dbReference>
<keyword evidence="3" id="KW-1185">Reference proteome</keyword>